<keyword evidence="1" id="KW-0472">Membrane</keyword>
<evidence type="ECO:0000313" key="2">
    <source>
        <dbReference type="EMBL" id="CDX61222.1"/>
    </source>
</evidence>
<accession>A0A0K2W4C4</accession>
<evidence type="ECO:0000256" key="1">
    <source>
        <dbReference type="SAM" id="Phobius"/>
    </source>
</evidence>
<dbReference type="AlphaFoldDB" id="A0A0K2W4C4"/>
<organism evidence="2 3">
    <name type="scientific">Mesorhizobium plurifarium</name>
    <dbReference type="NCBI Taxonomy" id="69974"/>
    <lineage>
        <taxon>Bacteria</taxon>
        <taxon>Pseudomonadati</taxon>
        <taxon>Pseudomonadota</taxon>
        <taxon>Alphaproteobacteria</taxon>
        <taxon>Hyphomicrobiales</taxon>
        <taxon>Phyllobacteriaceae</taxon>
        <taxon>Mesorhizobium</taxon>
    </lineage>
</organism>
<proteinExistence type="predicted"/>
<gene>
    <name evidence="2" type="ORF">MPL1032_360038</name>
</gene>
<name>A0A0K2W4C4_MESPL</name>
<sequence length="186" mass="20339">MSRDLSVAVLRLSRHAAALSIASVALFLAMTALEFLYFQRLSGGLFSLDMRVVGFTPDEGMAWLTALGRRGGEIIIVWHYLTFDLLFPALLSLTLVSLILAFGRRLSTFRAMPAQVQALFALVLVLPYTAADYAQNLALARLLSDFQLANPDSLAFASSLTVTKFALLAIPVFVIAVFALAGQRRR</sequence>
<feature type="transmembrane region" description="Helical" evidence="1">
    <location>
        <begin position="114"/>
        <end position="134"/>
    </location>
</feature>
<evidence type="ECO:0000313" key="3">
    <source>
        <dbReference type="Proteomes" id="UP000182888"/>
    </source>
</evidence>
<feature type="transmembrane region" description="Helical" evidence="1">
    <location>
        <begin position="16"/>
        <end position="38"/>
    </location>
</feature>
<protein>
    <submittedName>
        <fullName evidence="2">Uncharacterized protein</fullName>
    </submittedName>
</protein>
<dbReference type="EMBL" id="CCND01000030">
    <property type="protein sequence ID" value="CDX61222.1"/>
    <property type="molecule type" value="Genomic_DNA"/>
</dbReference>
<reference evidence="3" key="1">
    <citation type="submission" date="2014-08" db="EMBL/GenBank/DDBJ databases">
        <authorList>
            <person name="Edwards T."/>
        </authorList>
    </citation>
    <scope>NUCLEOTIDE SEQUENCE [LARGE SCALE GENOMIC DNA]</scope>
</reference>
<feature type="transmembrane region" description="Helical" evidence="1">
    <location>
        <begin position="154"/>
        <end position="181"/>
    </location>
</feature>
<keyword evidence="1" id="KW-1133">Transmembrane helix</keyword>
<dbReference type="Proteomes" id="UP000182888">
    <property type="component" value="Unassembled WGS sequence"/>
</dbReference>
<keyword evidence="1" id="KW-0812">Transmembrane</keyword>
<feature type="transmembrane region" description="Helical" evidence="1">
    <location>
        <begin position="77"/>
        <end position="102"/>
    </location>
</feature>